<gene>
    <name evidence="2" type="ORF">METZ01_LOCUS237903</name>
</gene>
<evidence type="ECO:0000313" key="2">
    <source>
        <dbReference type="EMBL" id="SVB85049.1"/>
    </source>
</evidence>
<dbReference type="SUPFAM" id="SSF50978">
    <property type="entry name" value="WD40 repeat-like"/>
    <property type="match status" value="1"/>
</dbReference>
<proteinExistence type="predicted"/>
<sequence>MLISRSRAIEVRALEADSKARTIPCAFDKVMALAFSPDGKTFAVAGGTPNDVGGVHLHDWPSGKVRGKWDVFEDVATCVAFGAFVNFAAGSADHSLVLLDQRREGRVAKRFEGHTKAVRGLAYASGGKLLVSVSADRTVKSWKVRTGKLERTFGNHLRSVNAVAFRPRVAPAFCATASDDKTVRLWQPSIGRMVRIVRGHGSQIFALAFNKDGKQIISIGREGIGRIIDADSDKVLHEWKAHDDWTYALAIDPQGRLATGDWSGEVKLWVVKDGKVTRR</sequence>
<dbReference type="InterPro" id="IPR036322">
    <property type="entry name" value="WD40_repeat_dom_sf"/>
</dbReference>
<accession>A0A382HD08</accession>
<dbReference type="SMART" id="SM00320">
    <property type="entry name" value="WD40"/>
    <property type="match status" value="6"/>
</dbReference>
<dbReference type="EMBL" id="UINC01060489">
    <property type="protein sequence ID" value="SVB85049.1"/>
    <property type="molecule type" value="Genomic_DNA"/>
</dbReference>
<organism evidence="2">
    <name type="scientific">marine metagenome</name>
    <dbReference type="NCBI Taxonomy" id="408172"/>
    <lineage>
        <taxon>unclassified sequences</taxon>
        <taxon>metagenomes</taxon>
        <taxon>ecological metagenomes</taxon>
    </lineage>
</organism>
<dbReference type="Pfam" id="PF00400">
    <property type="entry name" value="WD40"/>
    <property type="match status" value="2"/>
</dbReference>
<dbReference type="PANTHER" id="PTHR19879">
    <property type="entry name" value="TRANSCRIPTION INITIATION FACTOR TFIID"/>
    <property type="match status" value="1"/>
</dbReference>
<dbReference type="CDD" id="cd00200">
    <property type="entry name" value="WD40"/>
    <property type="match status" value="1"/>
</dbReference>
<dbReference type="InterPro" id="IPR024977">
    <property type="entry name" value="Apc4-like_WD40_dom"/>
</dbReference>
<feature type="domain" description="Anaphase-promoting complex subunit 4-like WD40" evidence="1">
    <location>
        <begin position="175"/>
        <end position="244"/>
    </location>
</feature>
<dbReference type="InterPro" id="IPR001680">
    <property type="entry name" value="WD40_rpt"/>
</dbReference>
<dbReference type="PROSITE" id="PS50082">
    <property type="entry name" value="WD_REPEATS_2"/>
    <property type="match status" value="2"/>
</dbReference>
<dbReference type="Gene3D" id="2.130.10.10">
    <property type="entry name" value="YVTN repeat-like/Quinoprotein amine dehydrogenase"/>
    <property type="match status" value="2"/>
</dbReference>
<protein>
    <recommendedName>
        <fullName evidence="1">Anaphase-promoting complex subunit 4-like WD40 domain-containing protein</fullName>
    </recommendedName>
</protein>
<evidence type="ECO:0000259" key="1">
    <source>
        <dbReference type="Pfam" id="PF12894"/>
    </source>
</evidence>
<dbReference type="InterPro" id="IPR015943">
    <property type="entry name" value="WD40/YVTN_repeat-like_dom_sf"/>
</dbReference>
<dbReference type="Pfam" id="PF12894">
    <property type="entry name" value="ANAPC4_WD40"/>
    <property type="match status" value="1"/>
</dbReference>
<name>A0A382HD08_9ZZZZ</name>
<dbReference type="PROSITE" id="PS50294">
    <property type="entry name" value="WD_REPEATS_REGION"/>
    <property type="match status" value="2"/>
</dbReference>
<reference evidence="2" key="1">
    <citation type="submission" date="2018-05" db="EMBL/GenBank/DDBJ databases">
        <authorList>
            <person name="Lanie J.A."/>
            <person name="Ng W.-L."/>
            <person name="Kazmierczak K.M."/>
            <person name="Andrzejewski T.M."/>
            <person name="Davidsen T.M."/>
            <person name="Wayne K.J."/>
            <person name="Tettelin H."/>
            <person name="Glass J.I."/>
            <person name="Rusch D."/>
            <person name="Podicherti R."/>
            <person name="Tsui H.-C.T."/>
            <person name="Winkler M.E."/>
        </authorList>
    </citation>
    <scope>NUCLEOTIDE SEQUENCE</scope>
</reference>
<dbReference type="AlphaFoldDB" id="A0A382HD08"/>
<dbReference type="PANTHER" id="PTHR19879:SF9">
    <property type="entry name" value="TRANSCRIPTION INITIATION FACTOR TFIID SUBUNIT 5"/>
    <property type="match status" value="1"/>
</dbReference>